<keyword evidence="1" id="KW-0472">Membrane</keyword>
<dbReference type="AlphaFoldDB" id="A0A9P4LF34"/>
<dbReference type="OrthoDB" id="5400774at2759"/>
<name>A0A9P4LF34_9PLEO</name>
<gene>
    <name evidence="2" type="ORF">EK21DRAFT_118199</name>
</gene>
<keyword evidence="3" id="KW-1185">Reference proteome</keyword>
<keyword evidence="1" id="KW-1133">Transmembrane helix</keyword>
<dbReference type="EMBL" id="ML978313">
    <property type="protein sequence ID" value="KAF2024001.1"/>
    <property type="molecule type" value="Genomic_DNA"/>
</dbReference>
<organism evidence="2 3">
    <name type="scientific">Setomelanomma holmii</name>
    <dbReference type="NCBI Taxonomy" id="210430"/>
    <lineage>
        <taxon>Eukaryota</taxon>
        <taxon>Fungi</taxon>
        <taxon>Dikarya</taxon>
        <taxon>Ascomycota</taxon>
        <taxon>Pezizomycotina</taxon>
        <taxon>Dothideomycetes</taxon>
        <taxon>Pleosporomycetidae</taxon>
        <taxon>Pleosporales</taxon>
        <taxon>Pleosporineae</taxon>
        <taxon>Phaeosphaeriaceae</taxon>
        <taxon>Setomelanomma</taxon>
    </lineage>
</organism>
<evidence type="ECO:0000313" key="3">
    <source>
        <dbReference type="Proteomes" id="UP000799777"/>
    </source>
</evidence>
<accession>A0A9P4LF34</accession>
<protein>
    <submittedName>
        <fullName evidence="2">Uncharacterized protein</fullName>
    </submittedName>
</protein>
<sequence>MENNAAEILLSERRQEAQALNSAPDIEQYRGLYRTRLVLRVLSFATCVAIIAVLIDSVRTYSKTKHVTNPFRNGSGQFPVWPDTLKLYPSYMLLGAGLVAGVVSLFLIVASFNKNVRRMTKTGNVTTMIVSAVCLVVWVVVTAYYGSWDTKKTNWDLLSWTCKHQDPAYDYKNIDFGEICIEMPKGLLALIYYYTSYATS</sequence>
<evidence type="ECO:0000256" key="1">
    <source>
        <dbReference type="SAM" id="Phobius"/>
    </source>
</evidence>
<feature type="transmembrane region" description="Helical" evidence="1">
    <location>
        <begin position="37"/>
        <end position="55"/>
    </location>
</feature>
<dbReference type="Proteomes" id="UP000799777">
    <property type="component" value="Unassembled WGS sequence"/>
</dbReference>
<dbReference type="PANTHER" id="PTHR42069:SF1">
    <property type="entry name" value="MARVEL DOMAIN-CONTAINING PROTEIN"/>
    <property type="match status" value="1"/>
</dbReference>
<keyword evidence="1" id="KW-0812">Transmembrane</keyword>
<dbReference type="PANTHER" id="PTHR42069">
    <property type="entry name" value="HYPHAL ANASTAMOSIS-8 PROTEIN"/>
    <property type="match status" value="1"/>
</dbReference>
<evidence type="ECO:0000313" key="2">
    <source>
        <dbReference type="EMBL" id="KAF2024001.1"/>
    </source>
</evidence>
<comment type="caution">
    <text evidence="2">The sequence shown here is derived from an EMBL/GenBank/DDBJ whole genome shotgun (WGS) entry which is preliminary data.</text>
</comment>
<feature type="transmembrane region" description="Helical" evidence="1">
    <location>
        <begin position="125"/>
        <end position="145"/>
    </location>
</feature>
<reference evidence="2" key="1">
    <citation type="journal article" date="2020" name="Stud. Mycol.">
        <title>101 Dothideomycetes genomes: a test case for predicting lifestyles and emergence of pathogens.</title>
        <authorList>
            <person name="Haridas S."/>
            <person name="Albert R."/>
            <person name="Binder M."/>
            <person name="Bloem J."/>
            <person name="Labutti K."/>
            <person name="Salamov A."/>
            <person name="Andreopoulos B."/>
            <person name="Baker S."/>
            <person name="Barry K."/>
            <person name="Bills G."/>
            <person name="Bluhm B."/>
            <person name="Cannon C."/>
            <person name="Castanera R."/>
            <person name="Culley D."/>
            <person name="Daum C."/>
            <person name="Ezra D."/>
            <person name="Gonzalez J."/>
            <person name="Henrissat B."/>
            <person name="Kuo A."/>
            <person name="Liang C."/>
            <person name="Lipzen A."/>
            <person name="Lutzoni F."/>
            <person name="Magnuson J."/>
            <person name="Mondo S."/>
            <person name="Nolan M."/>
            <person name="Ohm R."/>
            <person name="Pangilinan J."/>
            <person name="Park H.-J."/>
            <person name="Ramirez L."/>
            <person name="Alfaro M."/>
            <person name="Sun H."/>
            <person name="Tritt A."/>
            <person name="Yoshinaga Y."/>
            <person name="Zwiers L.-H."/>
            <person name="Turgeon B."/>
            <person name="Goodwin S."/>
            <person name="Spatafora J."/>
            <person name="Crous P."/>
            <person name="Grigoriev I."/>
        </authorList>
    </citation>
    <scope>NUCLEOTIDE SEQUENCE</scope>
    <source>
        <strain evidence="2">CBS 110217</strain>
    </source>
</reference>
<proteinExistence type="predicted"/>
<feature type="transmembrane region" description="Helical" evidence="1">
    <location>
        <begin position="91"/>
        <end position="113"/>
    </location>
</feature>